<sequence length="783" mass="86282">MISEEIPPVSDQEPSQGQPEDDSKLLKLQVANARPEDSGRGLARLSRDNLVKLGLVEGDVVEIIGKQATPARAVLPYPEDEGLDFVRLDGLQRANAGVGAGDFVEIQKVESKPAKKVVFAPAQKDLRLQGNGTGLKRSFMGRPLKAGDFVATHGQQQVDRSDMPPQLRQMLAAPAFSLTQIRLNVVSTVPKGIVHIDENTEVELRPEYEESTEHRRADVTYDDIGGLHDTIDQLREMVELPLRYPQLFTRLGVDPPRGVLLHGPPGTGKTRLARAVANESDAEFFLINGPEIMGSAYGESEQKLREIFEAATKAAPSILFIDEIDSIAPKRGQVQGEAEKRLVAQLLTLMDGLESRVNLVVIAATNRPEAIDEALRRPGRFDREIIVGVPDVAGRREILGIHTRGMPLDKAVDLQELARTTYGFVGADLAALTREAAIEAVRRIMPKLDLESETVPTEVLDELVVHRHDFVEALKRVQPSAMREVMVQAPDVRWEDIGGLDDAQMRLKEGIELPMKNPEAFTRLGIRPAKGFLLYGPPGTGKTLLAKAVAREAEANFIATKSSDLLSKWHGESEQQIARLFARARQVAPTILFIDEIDSLVPARGRGMGDSQVTERVVNTILAEMDGLEEMQSVILIGATNRPGLVDPALLRPGRFDELVYVSVPGKDGRRRILAIHTSKMPMAKDVDLDEMAERTDRYSGADLEDLVRRAGLHALREFGGLVETVQMKHFEKALEDSRASVTPEMEEEYSKMESQLKQNAMSVEPIGFVSPGMLTPIKDSKH</sequence>
<dbReference type="InterPro" id="IPR003959">
    <property type="entry name" value="ATPase_AAA_core"/>
</dbReference>
<dbReference type="Gene3D" id="1.10.8.60">
    <property type="match status" value="2"/>
</dbReference>
<dbReference type="PROSITE" id="PS00674">
    <property type="entry name" value="AAA"/>
    <property type="match status" value="2"/>
</dbReference>
<dbReference type="SUPFAM" id="SSF50692">
    <property type="entry name" value="ADC-like"/>
    <property type="match status" value="1"/>
</dbReference>
<dbReference type="SMART" id="SM00382">
    <property type="entry name" value="AAA"/>
    <property type="match status" value="2"/>
</dbReference>
<dbReference type="InterPro" id="IPR027417">
    <property type="entry name" value="P-loop_NTPase"/>
</dbReference>
<dbReference type="NCBIfam" id="TIGR01243">
    <property type="entry name" value="CDC48"/>
    <property type="match status" value="1"/>
</dbReference>
<dbReference type="PANTHER" id="PTHR23077:SF171">
    <property type="entry name" value="NUCLEAR VALOSIN-CONTAINING PROTEIN-LIKE"/>
    <property type="match status" value="1"/>
</dbReference>
<dbReference type="InterPro" id="IPR003960">
    <property type="entry name" value="ATPase_AAA_CS"/>
</dbReference>
<reference evidence="8 9" key="1">
    <citation type="submission" date="2020-06" db="EMBL/GenBank/DDBJ databases">
        <authorList>
            <person name="Kim S.-J."/>
            <person name="Park S.-J."/>
        </authorList>
    </citation>
    <scope>NUCLEOTIDE SEQUENCE [LARGE SCALE GENOMIC DNA]</scope>
    <source>
        <strain evidence="8 9">SW-151</strain>
    </source>
</reference>
<comment type="caution">
    <text evidence="8">The sequence shown here is derived from an EMBL/GenBank/DDBJ whole genome shotgun (WGS) entry which is preliminary data.</text>
</comment>
<dbReference type="PANTHER" id="PTHR23077">
    <property type="entry name" value="AAA-FAMILY ATPASE"/>
    <property type="match status" value="1"/>
</dbReference>
<keyword evidence="2 3" id="KW-0067">ATP-binding</keyword>
<feature type="domain" description="CDC48 N-terminal subdomain" evidence="7">
    <location>
        <begin position="27"/>
        <end position="111"/>
    </location>
</feature>
<feature type="domain" description="CDC48" evidence="6">
    <location>
        <begin position="127"/>
        <end position="211"/>
    </location>
</feature>
<keyword evidence="9" id="KW-1185">Reference proteome</keyword>
<dbReference type="Pfam" id="PF00004">
    <property type="entry name" value="AAA"/>
    <property type="match status" value="2"/>
</dbReference>
<dbReference type="InterPro" id="IPR050168">
    <property type="entry name" value="AAA_ATPase_domain"/>
</dbReference>
<dbReference type="SMART" id="SM01072">
    <property type="entry name" value="CDC48_2"/>
    <property type="match status" value="1"/>
</dbReference>
<evidence type="ECO:0000259" key="6">
    <source>
        <dbReference type="SMART" id="SM01072"/>
    </source>
</evidence>
<dbReference type="SUPFAM" id="SSF54585">
    <property type="entry name" value="Cdc48 domain 2-like"/>
    <property type="match status" value="1"/>
</dbReference>
<dbReference type="Proteomes" id="UP000652427">
    <property type="component" value="Unassembled WGS sequence"/>
</dbReference>
<feature type="domain" description="AAA+ ATPase" evidence="5">
    <location>
        <begin position="255"/>
        <end position="391"/>
    </location>
</feature>
<name>A0ABX2MYB4_9SPHN</name>
<protein>
    <submittedName>
        <fullName evidence="8">CDC48 family AAA ATPase</fullName>
    </submittedName>
</protein>
<dbReference type="SMART" id="SM01073">
    <property type="entry name" value="CDC48_N"/>
    <property type="match status" value="1"/>
</dbReference>
<evidence type="ECO:0000313" key="8">
    <source>
        <dbReference type="EMBL" id="NVD26445.1"/>
    </source>
</evidence>
<accession>A0ABX2MYB4</accession>
<dbReference type="EMBL" id="JABWMH010000001">
    <property type="protein sequence ID" value="NVD26445.1"/>
    <property type="molecule type" value="Genomic_DNA"/>
</dbReference>
<dbReference type="Pfam" id="PF02933">
    <property type="entry name" value="CDC48_2"/>
    <property type="match status" value="1"/>
</dbReference>
<gene>
    <name evidence="8" type="ORF">HUO14_00850</name>
</gene>
<evidence type="ECO:0000259" key="5">
    <source>
        <dbReference type="SMART" id="SM00382"/>
    </source>
</evidence>
<feature type="region of interest" description="Disordered" evidence="4">
    <location>
        <begin position="1"/>
        <end position="22"/>
    </location>
</feature>
<dbReference type="Gene3D" id="2.40.40.20">
    <property type="match status" value="1"/>
</dbReference>
<dbReference type="Pfam" id="PF02359">
    <property type="entry name" value="CDC48_N"/>
    <property type="match status" value="1"/>
</dbReference>
<evidence type="ECO:0000256" key="1">
    <source>
        <dbReference type="ARBA" id="ARBA00022741"/>
    </source>
</evidence>
<evidence type="ECO:0000256" key="3">
    <source>
        <dbReference type="RuleBase" id="RU003651"/>
    </source>
</evidence>
<evidence type="ECO:0000256" key="2">
    <source>
        <dbReference type="ARBA" id="ARBA00022840"/>
    </source>
</evidence>
<dbReference type="InterPro" id="IPR009010">
    <property type="entry name" value="Asp_de-COase-like_dom_sf"/>
</dbReference>
<dbReference type="InterPro" id="IPR041569">
    <property type="entry name" value="AAA_lid_3"/>
</dbReference>
<dbReference type="InterPro" id="IPR004201">
    <property type="entry name" value="Cdc48_dom2"/>
</dbReference>
<evidence type="ECO:0000259" key="7">
    <source>
        <dbReference type="SMART" id="SM01073"/>
    </source>
</evidence>
<dbReference type="InterPro" id="IPR003593">
    <property type="entry name" value="AAA+_ATPase"/>
</dbReference>
<keyword evidence="1 3" id="KW-0547">Nucleotide-binding</keyword>
<dbReference type="InterPro" id="IPR005938">
    <property type="entry name" value="AAA_ATPase_CDC48"/>
</dbReference>
<dbReference type="Pfam" id="PF17862">
    <property type="entry name" value="AAA_lid_3"/>
    <property type="match status" value="2"/>
</dbReference>
<organism evidence="8 9">
    <name type="scientific">Parasphingorhabdus flavimaris</name>
    <dbReference type="NCBI Taxonomy" id="266812"/>
    <lineage>
        <taxon>Bacteria</taxon>
        <taxon>Pseudomonadati</taxon>
        <taxon>Pseudomonadota</taxon>
        <taxon>Alphaproteobacteria</taxon>
        <taxon>Sphingomonadales</taxon>
        <taxon>Sphingomonadaceae</taxon>
        <taxon>Parasphingorhabdus</taxon>
    </lineage>
</organism>
<dbReference type="Gene3D" id="3.10.330.10">
    <property type="match status" value="1"/>
</dbReference>
<dbReference type="CDD" id="cd19503">
    <property type="entry name" value="RecA-like_CDC48_NLV2_r1-like"/>
    <property type="match status" value="1"/>
</dbReference>
<evidence type="ECO:0000256" key="4">
    <source>
        <dbReference type="SAM" id="MobiDB-lite"/>
    </source>
</evidence>
<dbReference type="InterPro" id="IPR003338">
    <property type="entry name" value="CDC4_N-term_subdom"/>
</dbReference>
<dbReference type="SUPFAM" id="SSF52540">
    <property type="entry name" value="P-loop containing nucleoside triphosphate hydrolases"/>
    <property type="match status" value="2"/>
</dbReference>
<dbReference type="InterPro" id="IPR029067">
    <property type="entry name" value="CDC48_domain_2-like_sf"/>
</dbReference>
<comment type="similarity">
    <text evidence="3">Belongs to the AAA ATPase family.</text>
</comment>
<evidence type="ECO:0000313" key="9">
    <source>
        <dbReference type="Proteomes" id="UP000652427"/>
    </source>
</evidence>
<proteinExistence type="inferred from homology"/>
<feature type="domain" description="AAA+ ATPase" evidence="5">
    <location>
        <begin position="528"/>
        <end position="666"/>
    </location>
</feature>
<dbReference type="Gene3D" id="3.40.50.300">
    <property type="entry name" value="P-loop containing nucleotide triphosphate hydrolases"/>
    <property type="match status" value="2"/>
</dbReference>